<protein>
    <recommendedName>
        <fullName evidence="1">Lambda-carrageenase beta-propeller domain-containing protein</fullName>
    </recommendedName>
</protein>
<accession>A0A090VFN9</accession>
<dbReference type="AlphaFoldDB" id="A0A090VFN9"/>
<evidence type="ECO:0000259" key="1">
    <source>
        <dbReference type="Pfam" id="PF25292"/>
    </source>
</evidence>
<dbReference type="InterPro" id="IPR015943">
    <property type="entry name" value="WD40/YVTN_repeat-like_dom_sf"/>
</dbReference>
<evidence type="ECO:0000313" key="3">
    <source>
        <dbReference type="Proteomes" id="UP000029644"/>
    </source>
</evidence>
<proteinExistence type="predicted"/>
<dbReference type="InterPro" id="IPR011047">
    <property type="entry name" value="Quinoprotein_ADH-like_sf"/>
</dbReference>
<sequence length="356" mass="39360">MFGLHQSCAQQNFDNSSVVKLKKDNDAGVYSIETGYTISKVRTAQDKKKTYIAASSYEGTVLGVSYEGEILWKNQLSGYMNHDLWADDINNDGVDEIFAANADGSVYCLNNKGHLLWQFKQNDAPMYSVTVVQKDNKAYVVCGGYDNSFYYVSNEGELVSEVASKTYSIEKPFGKAIHKELPPKGLHVTNFIRPAKKEGKDILVVHGVQNSMNGNGSVYFFNLLEMMPFEIISVKKKGPYGDVRVVDADADGSSEVLLGRVGARAKGNGVIVIDTKTAEQGYLDTNKAKHKLLNRGMYRVIQPEVISNNGKLAYMILMGSNIIISDVDSNMADGDVALRDFLLMICLKIQILIPLF</sequence>
<dbReference type="Proteomes" id="UP000029644">
    <property type="component" value="Unassembled WGS sequence"/>
</dbReference>
<dbReference type="EMBL" id="BBNQ01000012">
    <property type="protein sequence ID" value="GAL63541.1"/>
    <property type="molecule type" value="Genomic_DNA"/>
</dbReference>
<organism evidence="2 3">
    <name type="scientific">Algibacter lectus</name>
    <dbReference type="NCBI Taxonomy" id="221126"/>
    <lineage>
        <taxon>Bacteria</taxon>
        <taxon>Pseudomonadati</taxon>
        <taxon>Bacteroidota</taxon>
        <taxon>Flavobacteriia</taxon>
        <taxon>Flavobacteriales</taxon>
        <taxon>Flavobacteriaceae</taxon>
        <taxon>Algibacter</taxon>
    </lineage>
</organism>
<evidence type="ECO:0000313" key="2">
    <source>
        <dbReference type="EMBL" id="GAL63541.1"/>
    </source>
</evidence>
<dbReference type="Gene3D" id="2.130.10.10">
    <property type="entry name" value="YVTN repeat-like/Quinoprotein amine dehydrogenase"/>
    <property type="match status" value="1"/>
</dbReference>
<gene>
    <name evidence="2" type="ORF">JCM19300_1890</name>
</gene>
<name>A0A090VFN9_9FLAO</name>
<feature type="domain" description="Lambda-carrageenase beta-propeller" evidence="1">
    <location>
        <begin position="51"/>
        <end position="334"/>
    </location>
</feature>
<comment type="caution">
    <text evidence="2">The sequence shown here is derived from an EMBL/GenBank/DDBJ whole genome shotgun (WGS) entry which is preliminary data.</text>
</comment>
<dbReference type="Pfam" id="PF25292">
    <property type="entry name" value="Beta-prop_CGLA"/>
    <property type="match status" value="1"/>
</dbReference>
<dbReference type="InterPro" id="IPR057420">
    <property type="entry name" value="Beta-prop_CGLA"/>
</dbReference>
<reference evidence="2 3" key="1">
    <citation type="journal article" date="2014" name="Genome Announc.">
        <title>Draft Genome Sequences of Marine Flavobacterium Algibacter lectus Strains SS8 and NR4.</title>
        <authorList>
            <person name="Takatani N."/>
            <person name="Nakanishi M."/>
            <person name="Meirelles P."/>
            <person name="Mino S."/>
            <person name="Suda W."/>
            <person name="Oshima K."/>
            <person name="Hattori M."/>
            <person name="Ohkuma M."/>
            <person name="Hosokawa M."/>
            <person name="Miyashita K."/>
            <person name="Thompson F.L."/>
            <person name="Niwa A."/>
            <person name="Sawabe T."/>
            <person name="Sawabe T."/>
        </authorList>
    </citation>
    <scope>NUCLEOTIDE SEQUENCE [LARGE SCALE GENOMIC DNA]</scope>
    <source>
        <strain evidence="2 3">JCM 19300</strain>
    </source>
</reference>
<dbReference type="SUPFAM" id="SSF50998">
    <property type="entry name" value="Quinoprotein alcohol dehydrogenase-like"/>
    <property type="match status" value="1"/>
</dbReference>